<organism evidence="1 2">
    <name type="scientific">Streptomyces niveiscabiei</name>
    <dbReference type="NCBI Taxonomy" id="164115"/>
    <lineage>
        <taxon>Bacteria</taxon>
        <taxon>Bacillati</taxon>
        <taxon>Actinomycetota</taxon>
        <taxon>Actinomycetes</taxon>
        <taxon>Kitasatosporales</taxon>
        <taxon>Streptomycetaceae</taxon>
        <taxon>Streptomyces</taxon>
    </lineage>
</organism>
<dbReference type="Pfam" id="PF23802">
    <property type="entry name" value="DUF7178"/>
    <property type="match status" value="1"/>
</dbReference>
<accession>A0ABW9I563</accession>
<gene>
    <name evidence="1" type="ORF">ACKI18_43345</name>
</gene>
<evidence type="ECO:0000313" key="1">
    <source>
        <dbReference type="EMBL" id="MFM9615508.1"/>
    </source>
</evidence>
<dbReference type="Proteomes" id="UP001631957">
    <property type="component" value="Unassembled WGS sequence"/>
</dbReference>
<sequence length="209" mass="23166">MIDIDVSDETRERYVRNIITTWCAATPEQMRRGRTWYRTAHDLASQITHGRPRAGAGVIAALSANKSWSQNRRLAYRAYETGVATGHTQDVLAKVTRIMAGADPEEVLPLSRKTGMFFRCIADPCDPDAVVIDRHAHDVAVGELYGRRDRGLGAVRRYAMLAHCYREAALRLGELPSTVQAVTWVVHTECIAGTGTRPTREAADFVGKS</sequence>
<protein>
    <submittedName>
        <fullName evidence="1">Uncharacterized protein</fullName>
    </submittedName>
</protein>
<dbReference type="EMBL" id="JBJVNI010000036">
    <property type="protein sequence ID" value="MFM9615508.1"/>
    <property type="molecule type" value="Genomic_DNA"/>
</dbReference>
<proteinExistence type="predicted"/>
<keyword evidence="2" id="KW-1185">Reference proteome</keyword>
<dbReference type="RefSeq" id="WP_409123960.1">
    <property type="nucleotide sequence ID" value="NZ_JBJVNI010000036.1"/>
</dbReference>
<reference evidence="1 2" key="1">
    <citation type="submission" date="2024-12" db="EMBL/GenBank/DDBJ databases">
        <title>Forecasting of Potato common scab and diversities of Pathogenic streptomyces spp. in china.</title>
        <authorList>
            <person name="Handique U."/>
            <person name="Wu J."/>
        </authorList>
    </citation>
    <scope>NUCLEOTIDE SEQUENCE [LARGE SCALE GENOMIC DNA]</scope>
    <source>
        <strain evidence="1 2">ZRIMU1530</strain>
    </source>
</reference>
<name>A0ABW9I563_9ACTN</name>
<evidence type="ECO:0000313" key="2">
    <source>
        <dbReference type="Proteomes" id="UP001631957"/>
    </source>
</evidence>
<comment type="caution">
    <text evidence="1">The sequence shown here is derived from an EMBL/GenBank/DDBJ whole genome shotgun (WGS) entry which is preliminary data.</text>
</comment>
<dbReference type="InterPro" id="IPR055602">
    <property type="entry name" value="DUF7178"/>
</dbReference>